<keyword evidence="3" id="KW-1185">Reference proteome</keyword>
<dbReference type="PANTHER" id="PTHR38684:SF1">
    <property type="entry name" value="PROTEIN AMPE"/>
    <property type="match status" value="1"/>
</dbReference>
<sequence>MEFVVFLLAYVLRRKLDGANLFSGEVFWRKAFGYSHSVVPGKEASLSKGLLMVAVPVLLLFAAEYWLRSAGWSLAVHPLAFLLLLGLMGTPGLGRVLDDYGNAWRRGDMQGAWRQIHDLLPPVERGAAGSPEHMHRALSDTLIARVFEHYFVIAFWYVIGGPAGAFAAGGLIGLRDHWPHAAARPRFGRLAGIVSFLPARLLGLTFGIAGDLAGWLSEGRSAVLTIAGENRKTLIAAANSSLTGYELEPERFSKLHPDEWPDFGERSLAAIRGLLNRSMLVWICGFALLVIAGVV</sequence>
<dbReference type="PANTHER" id="PTHR38684">
    <property type="entry name" value="PROTEIN AMPE"/>
    <property type="match status" value="1"/>
</dbReference>
<dbReference type="Proteomes" id="UP000298325">
    <property type="component" value="Unassembled WGS sequence"/>
</dbReference>
<keyword evidence="1" id="KW-1133">Transmembrane helix</keyword>
<protein>
    <submittedName>
        <fullName evidence="2">Histidine kinase</fullName>
    </submittedName>
</protein>
<feature type="transmembrane region" description="Helical" evidence="1">
    <location>
        <begin position="79"/>
        <end position="97"/>
    </location>
</feature>
<evidence type="ECO:0000313" key="2">
    <source>
        <dbReference type="EMBL" id="TGN41933.1"/>
    </source>
</evidence>
<dbReference type="Pfam" id="PF17113">
    <property type="entry name" value="AmpE"/>
    <property type="match status" value="1"/>
</dbReference>
<keyword evidence="2" id="KW-0418">Kinase</keyword>
<dbReference type="GO" id="GO:0016301">
    <property type="term" value="F:kinase activity"/>
    <property type="evidence" value="ECO:0007669"/>
    <property type="project" value="UniProtKB-KW"/>
</dbReference>
<keyword evidence="1" id="KW-0472">Membrane</keyword>
<dbReference type="OrthoDB" id="9811967at2"/>
<dbReference type="RefSeq" id="WP_135802318.1">
    <property type="nucleotide sequence ID" value="NZ_SRPF01000001.1"/>
</dbReference>
<feature type="transmembrane region" description="Helical" evidence="1">
    <location>
        <begin position="274"/>
        <end position="294"/>
    </location>
</feature>
<gene>
    <name evidence="2" type="ORF">E5Q11_05315</name>
</gene>
<organism evidence="2 3">
    <name type="scientific">Marinobacter confluentis</name>
    <dbReference type="NCBI Taxonomy" id="1697557"/>
    <lineage>
        <taxon>Bacteria</taxon>
        <taxon>Pseudomonadati</taxon>
        <taxon>Pseudomonadota</taxon>
        <taxon>Gammaproteobacteria</taxon>
        <taxon>Pseudomonadales</taxon>
        <taxon>Marinobacteraceae</taxon>
        <taxon>Marinobacter</taxon>
    </lineage>
</organism>
<feature type="transmembrane region" description="Helical" evidence="1">
    <location>
        <begin position="150"/>
        <end position="174"/>
    </location>
</feature>
<evidence type="ECO:0000313" key="3">
    <source>
        <dbReference type="Proteomes" id="UP000298325"/>
    </source>
</evidence>
<evidence type="ECO:0000256" key="1">
    <source>
        <dbReference type="SAM" id="Phobius"/>
    </source>
</evidence>
<proteinExistence type="predicted"/>
<dbReference type="InterPro" id="IPR052966">
    <property type="entry name" value="Beta-lactamase_Reg"/>
</dbReference>
<keyword evidence="2" id="KW-0808">Transferase</keyword>
<name>A0A4Z1CCR8_9GAMM</name>
<dbReference type="AlphaFoldDB" id="A0A4Z1CCR8"/>
<dbReference type="EMBL" id="SRPF01000001">
    <property type="protein sequence ID" value="TGN41933.1"/>
    <property type="molecule type" value="Genomic_DNA"/>
</dbReference>
<reference evidence="2 3" key="1">
    <citation type="submission" date="2019-04" db="EMBL/GenBank/DDBJ databases">
        <authorList>
            <person name="Park S."/>
            <person name="Yoon J.-H."/>
        </authorList>
    </citation>
    <scope>NUCLEOTIDE SEQUENCE [LARGE SCALE GENOMIC DNA]</scope>
    <source>
        <strain evidence="2 3">HJM-18</strain>
    </source>
</reference>
<dbReference type="GO" id="GO:0005886">
    <property type="term" value="C:plasma membrane"/>
    <property type="evidence" value="ECO:0007669"/>
    <property type="project" value="TreeGrafter"/>
</dbReference>
<feature type="transmembrane region" description="Helical" evidence="1">
    <location>
        <begin position="49"/>
        <end position="67"/>
    </location>
</feature>
<keyword evidence="1" id="KW-0812">Transmembrane</keyword>
<dbReference type="GO" id="GO:0046677">
    <property type="term" value="P:response to antibiotic"/>
    <property type="evidence" value="ECO:0007669"/>
    <property type="project" value="TreeGrafter"/>
</dbReference>
<dbReference type="InterPro" id="IPR031347">
    <property type="entry name" value="AmpE"/>
</dbReference>
<accession>A0A4Z1CCR8</accession>
<comment type="caution">
    <text evidence="2">The sequence shown here is derived from an EMBL/GenBank/DDBJ whole genome shotgun (WGS) entry which is preliminary data.</text>
</comment>